<dbReference type="Pfam" id="PF24626">
    <property type="entry name" value="SH3_Tf2-1"/>
    <property type="match status" value="1"/>
</dbReference>
<dbReference type="PANTHER" id="PTHR46148">
    <property type="entry name" value="CHROMO DOMAIN-CONTAINING PROTEIN"/>
    <property type="match status" value="1"/>
</dbReference>
<dbReference type="AlphaFoldDB" id="A0A9P3M125"/>
<organism evidence="3 4">
    <name type="scientific">Entomortierella parvispora</name>
    <dbReference type="NCBI Taxonomy" id="205924"/>
    <lineage>
        <taxon>Eukaryota</taxon>
        <taxon>Fungi</taxon>
        <taxon>Fungi incertae sedis</taxon>
        <taxon>Mucoromycota</taxon>
        <taxon>Mortierellomycotina</taxon>
        <taxon>Mortierellomycetes</taxon>
        <taxon>Mortierellales</taxon>
        <taxon>Mortierellaceae</taxon>
        <taxon>Entomortierella</taxon>
    </lineage>
</organism>
<proteinExistence type="predicted"/>
<reference evidence="3" key="2">
    <citation type="journal article" date="2022" name="Microbiol. Resour. Announc.">
        <title>Whole-Genome Sequence of Entomortierella parvispora E1425, a Mucoromycotan Fungus Associated with Burkholderiaceae-Related Endosymbiotic Bacteria.</title>
        <authorList>
            <person name="Herlambang A."/>
            <person name="Guo Y."/>
            <person name="Takashima Y."/>
            <person name="Narisawa K."/>
            <person name="Ohta H."/>
            <person name="Nishizawa T."/>
        </authorList>
    </citation>
    <scope>NUCLEOTIDE SEQUENCE</scope>
    <source>
        <strain evidence="3">E1425</strain>
    </source>
</reference>
<name>A0A9P3M125_9FUNG</name>
<dbReference type="OrthoDB" id="2447315at2759"/>
<comment type="caution">
    <text evidence="3">The sequence shown here is derived from an EMBL/GenBank/DDBJ whole genome shotgun (WGS) entry which is preliminary data.</text>
</comment>
<dbReference type="InterPro" id="IPR056924">
    <property type="entry name" value="SH3_Tf2-1"/>
</dbReference>
<evidence type="ECO:0000256" key="1">
    <source>
        <dbReference type="SAM" id="MobiDB-lite"/>
    </source>
</evidence>
<keyword evidence="4" id="KW-1185">Reference proteome</keyword>
<evidence type="ECO:0000313" key="4">
    <source>
        <dbReference type="Proteomes" id="UP000827284"/>
    </source>
</evidence>
<feature type="compositionally biased region" description="Low complexity" evidence="1">
    <location>
        <begin position="21"/>
        <end position="33"/>
    </location>
</feature>
<sequence>MLTMRPPDTRHSSPTLASTLVFPPRSSVNPNSSVPTVDTFLSEQATTLALAQDALQRAQDHQEKQANKRRRDHRYMVGDKVLLRATNITIPADSVRPADNLRPQFLGPFTLLEQHSPVTFRVELPPFYKIRDVFHVDTFRPYLPSPESLGIRAPAPRTLL</sequence>
<dbReference type="PANTHER" id="PTHR46148:SF60">
    <property type="entry name" value="CHROMO DOMAIN-CONTAINING PROTEIN"/>
    <property type="match status" value="1"/>
</dbReference>
<gene>
    <name evidence="3" type="ORF">EMPS_09934</name>
</gene>
<dbReference type="Proteomes" id="UP000827284">
    <property type="component" value="Unassembled WGS sequence"/>
</dbReference>
<evidence type="ECO:0000313" key="3">
    <source>
        <dbReference type="EMBL" id="GJJ77575.1"/>
    </source>
</evidence>
<dbReference type="EMBL" id="BQFW01000013">
    <property type="protein sequence ID" value="GJJ77575.1"/>
    <property type="molecule type" value="Genomic_DNA"/>
</dbReference>
<protein>
    <recommendedName>
        <fullName evidence="2">Tf2-1-like SH3-like domain-containing protein</fullName>
    </recommendedName>
</protein>
<accession>A0A9P3M125</accession>
<feature type="domain" description="Tf2-1-like SH3-like" evidence="2">
    <location>
        <begin position="78"/>
        <end position="142"/>
    </location>
</feature>
<feature type="region of interest" description="Disordered" evidence="1">
    <location>
        <begin position="1"/>
        <end position="33"/>
    </location>
</feature>
<evidence type="ECO:0000259" key="2">
    <source>
        <dbReference type="Pfam" id="PF24626"/>
    </source>
</evidence>
<reference evidence="3" key="1">
    <citation type="submission" date="2021-11" db="EMBL/GenBank/DDBJ databases">
        <authorList>
            <person name="Herlambang A."/>
            <person name="Guo Y."/>
            <person name="Takashima Y."/>
            <person name="Nishizawa T."/>
        </authorList>
    </citation>
    <scope>NUCLEOTIDE SEQUENCE</scope>
    <source>
        <strain evidence="3">E1425</strain>
    </source>
</reference>